<dbReference type="RefSeq" id="WP_336918658.1">
    <property type="nucleotide sequence ID" value="NZ_JBANRN010000005.1"/>
</dbReference>
<dbReference type="Proteomes" id="UP001595378">
    <property type="component" value="Unassembled WGS sequence"/>
</dbReference>
<dbReference type="InterPro" id="IPR016193">
    <property type="entry name" value="Cytidine_deaminase-like"/>
</dbReference>
<proteinExistence type="predicted"/>
<feature type="domain" description="CMP/dCMP-type deaminase" evidence="1">
    <location>
        <begin position="24"/>
        <end position="162"/>
    </location>
</feature>
<dbReference type="PANTHER" id="PTHR11079">
    <property type="entry name" value="CYTOSINE DEAMINASE FAMILY MEMBER"/>
    <property type="match status" value="1"/>
</dbReference>
<evidence type="ECO:0000313" key="2">
    <source>
        <dbReference type="EMBL" id="MFC3099808.1"/>
    </source>
</evidence>
<keyword evidence="2" id="KW-0378">Hydrolase</keyword>
<dbReference type="EC" id="3.5.4.33" evidence="2"/>
<evidence type="ECO:0000259" key="1">
    <source>
        <dbReference type="PROSITE" id="PS51747"/>
    </source>
</evidence>
<accession>A0ABV7ED79</accession>
<dbReference type="PROSITE" id="PS51747">
    <property type="entry name" value="CYT_DCMP_DEAMINASES_2"/>
    <property type="match status" value="1"/>
</dbReference>
<name>A0ABV7ED79_9SPHN</name>
<organism evidence="2 3">
    <name type="scientific">Alteraurantiacibacter lauratis</name>
    <dbReference type="NCBI Taxonomy" id="2054627"/>
    <lineage>
        <taxon>Bacteria</taxon>
        <taxon>Pseudomonadati</taxon>
        <taxon>Pseudomonadota</taxon>
        <taxon>Alphaproteobacteria</taxon>
        <taxon>Sphingomonadales</taxon>
        <taxon>Erythrobacteraceae</taxon>
        <taxon>Alteraurantiacibacter</taxon>
    </lineage>
</organism>
<keyword evidence="3" id="KW-1185">Reference proteome</keyword>
<dbReference type="EMBL" id="JBHRSU010000003">
    <property type="protein sequence ID" value="MFC3099808.1"/>
    <property type="molecule type" value="Genomic_DNA"/>
</dbReference>
<comment type="caution">
    <text evidence="2">The sequence shown here is derived from an EMBL/GenBank/DDBJ whole genome shotgun (WGS) entry which is preliminary data.</text>
</comment>
<dbReference type="Gene3D" id="3.40.140.10">
    <property type="entry name" value="Cytidine Deaminase, domain 2"/>
    <property type="match status" value="1"/>
</dbReference>
<dbReference type="Pfam" id="PF00383">
    <property type="entry name" value="dCMP_cyt_deam_1"/>
    <property type="match status" value="1"/>
</dbReference>
<gene>
    <name evidence="2" type="ORF">ACFODK_02770</name>
</gene>
<protein>
    <submittedName>
        <fullName evidence="2">Nucleoside deaminase</fullName>
        <ecNumber evidence="2">3.5.4.33</ecNumber>
    </submittedName>
</protein>
<dbReference type="InterPro" id="IPR002125">
    <property type="entry name" value="CMP_dCMP_dom"/>
</dbReference>
<dbReference type="PANTHER" id="PTHR11079:SF161">
    <property type="entry name" value="CMP_DCMP-TYPE DEAMINASE DOMAIN-CONTAINING PROTEIN"/>
    <property type="match status" value="1"/>
</dbReference>
<dbReference type="SUPFAM" id="SSF53927">
    <property type="entry name" value="Cytidine deaminase-like"/>
    <property type="match status" value="1"/>
</dbReference>
<dbReference type="CDD" id="cd01285">
    <property type="entry name" value="nucleoside_deaminase"/>
    <property type="match status" value="1"/>
</dbReference>
<reference evidence="3" key="1">
    <citation type="journal article" date="2019" name="Int. J. Syst. Evol. Microbiol.">
        <title>The Global Catalogue of Microorganisms (GCM) 10K type strain sequencing project: providing services to taxonomists for standard genome sequencing and annotation.</title>
        <authorList>
            <consortium name="The Broad Institute Genomics Platform"/>
            <consortium name="The Broad Institute Genome Sequencing Center for Infectious Disease"/>
            <person name="Wu L."/>
            <person name="Ma J."/>
        </authorList>
    </citation>
    <scope>NUCLEOTIDE SEQUENCE [LARGE SCALE GENOMIC DNA]</scope>
    <source>
        <strain evidence="3">KCTC 52606</strain>
    </source>
</reference>
<dbReference type="GO" id="GO:0052717">
    <property type="term" value="F:tRNA-specific adenosine-34 deaminase activity"/>
    <property type="evidence" value="ECO:0007669"/>
    <property type="project" value="UniProtKB-EC"/>
</dbReference>
<sequence length="192" mass="20748">MLPTIEIHLPEWLPAFARTYVPTPDISTRMEFVIAAAMENVKHGTGGPFAAGIFAIDSGELVGLGVNLVTTENLSILRAEMVAFITAQRALGTYDLGGPGMAAHELVTSAEPCAMCFGAIPWSGVRRVVCGARSEEAEQIGFDEGPKSRNWKCDLQERGIAVMRDVGRDQAIEVFSEYVRRGGQIYNSQEAG</sequence>
<evidence type="ECO:0000313" key="3">
    <source>
        <dbReference type="Proteomes" id="UP001595378"/>
    </source>
</evidence>